<dbReference type="AlphaFoldDB" id="A0A8X6UG79"/>
<protein>
    <submittedName>
        <fullName evidence="1">Uncharacterized protein</fullName>
    </submittedName>
</protein>
<gene>
    <name evidence="1" type="ORF">NPIL_206501</name>
</gene>
<reference evidence="1" key="1">
    <citation type="submission" date="2020-08" db="EMBL/GenBank/DDBJ databases">
        <title>Multicomponent nature underlies the extraordinary mechanical properties of spider dragline silk.</title>
        <authorList>
            <person name="Kono N."/>
            <person name="Nakamura H."/>
            <person name="Mori M."/>
            <person name="Yoshida Y."/>
            <person name="Ohtoshi R."/>
            <person name="Malay A.D."/>
            <person name="Moran D.A.P."/>
            <person name="Tomita M."/>
            <person name="Numata K."/>
            <person name="Arakawa K."/>
        </authorList>
    </citation>
    <scope>NUCLEOTIDE SEQUENCE</scope>
</reference>
<keyword evidence="2" id="KW-1185">Reference proteome</keyword>
<name>A0A8X6UG79_NEPPI</name>
<evidence type="ECO:0000313" key="2">
    <source>
        <dbReference type="Proteomes" id="UP000887013"/>
    </source>
</evidence>
<sequence length="86" mass="10029">MEFFYRPFGKKYRNPKLYMMAHEAWEFLGRQAMAPWIKLTQMVGIPFTGTNGPSPFLKRRTIVPSVCRRCTGSRKLYADSYSISNV</sequence>
<dbReference type="Proteomes" id="UP000887013">
    <property type="component" value="Unassembled WGS sequence"/>
</dbReference>
<evidence type="ECO:0000313" key="1">
    <source>
        <dbReference type="EMBL" id="GFU16684.1"/>
    </source>
</evidence>
<comment type="caution">
    <text evidence="1">The sequence shown here is derived from an EMBL/GenBank/DDBJ whole genome shotgun (WGS) entry which is preliminary data.</text>
</comment>
<organism evidence="1 2">
    <name type="scientific">Nephila pilipes</name>
    <name type="common">Giant wood spider</name>
    <name type="synonym">Nephila maculata</name>
    <dbReference type="NCBI Taxonomy" id="299642"/>
    <lineage>
        <taxon>Eukaryota</taxon>
        <taxon>Metazoa</taxon>
        <taxon>Ecdysozoa</taxon>
        <taxon>Arthropoda</taxon>
        <taxon>Chelicerata</taxon>
        <taxon>Arachnida</taxon>
        <taxon>Araneae</taxon>
        <taxon>Araneomorphae</taxon>
        <taxon>Entelegynae</taxon>
        <taxon>Araneoidea</taxon>
        <taxon>Nephilidae</taxon>
        <taxon>Nephila</taxon>
    </lineage>
</organism>
<proteinExistence type="predicted"/>
<dbReference type="EMBL" id="BMAW01030489">
    <property type="protein sequence ID" value="GFU16684.1"/>
    <property type="molecule type" value="Genomic_DNA"/>
</dbReference>
<accession>A0A8X6UG79</accession>